<accession>A0A1R3H6R8</accession>
<evidence type="ECO:0000313" key="2">
    <source>
        <dbReference type="Proteomes" id="UP000188268"/>
    </source>
</evidence>
<evidence type="ECO:0000313" key="1">
    <source>
        <dbReference type="EMBL" id="OMO66021.1"/>
    </source>
</evidence>
<proteinExistence type="predicted"/>
<dbReference type="OrthoDB" id="5835829at2759"/>
<dbReference type="STRING" id="210143.A0A1R3H6R8"/>
<comment type="caution">
    <text evidence="1">The sequence shown here is derived from an EMBL/GenBank/DDBJ whole genome shotgun (WGS) entry which is preliminary data.</text>
</comment>
<name>A0A1R3H6R8_COCAP</name>
<dbReference type="AlphaFoldDB" id="A0A1R3H6R8"/>
<dbReference type="Gramene" id="OMO66021">
    <property type="protein sequence ID" value="OMO66021"/>
    <property type="gene ID" value="CCACVL1_21320"/>
</dbReference>
<organism evidence="1 2">
    <name type="scientific">Corchorus capsularis</name>
    <name type="common">Jute</name>
    <dbReference type="NCBI Taxonomy" id="210143"/>
    <lineage>
        <taxon>Eukaryota</taxon>
        <taxon>Viridiplantae</taxon>
        <taxon>Streptophyta</taxon>
        <taxon>Embryophyta</taxon>
        <taxon>Tracheophyta</taxon>
        <taxon>Spermatophyta</taxon>
        <taxon>Magnoliopsida</taxon>
        <taxon>eudicotyledons</taxon>
        <taxon>Gunneridae</taxon>
        <taxon>Pentapetalae</taxon>
        <taxon>rosids</taxon>
        <taxon>malvids</taxon>
        <taxon>Malvales</taxon>
        <taxon>Malvaceae</taxon>
        <taxon>Grewioideae</taxon>
        <taxon>Apeibeae</taxon>
        <taxon>Corchorus</taxon>
    </lineage>
</organism>
<dbReference type="EMBL" id="AWWV01012574">
    <property type="protein sequence ID" value="OMO66021.1"/>
    <property type="molecule type" value="Genomic_DNA"/>
</dbReference>
<reference evidence="1 2" key="1">
    <citation type="submission" date="2013-09" db="EMBL/GenBank/DDBJ databases">
        <title>Corchorus capsularis genome sequencing.</title>
        <authorList>
            <person name="Alam M."/>
            <person name="Haque M.S."/>
            <person name="Islam M.S."/>
            <person name="Emdad E.M."/>
            <person name="Islam M.M."/>
            <person name="Ahmed B."/>
            <person name="Halim A."/>
            <person name="Hossen Q.M.M."/>
            <person name="Hossain M.Z."/>
            <person name="Ahmed R."/>
            <person name="Khan M.M."/>
            <person name="Islam R."/>
            <person name="Rashid M.M."/>
            <person name="Khan S.A."/>
            <person name="Rahman M.S."/>
            <person name="Alam M."/>
        </authorList>
    </citation>
    <scope>NUCLEOTIDE SEQUENCE [LARGE SCALE GENOMIC DNA]</scope>
    <source>
        <strain evidence="2">cv. CVL-1</strain>
        <tissue evidence="1">Whole seedling</tissue>
    </source>
</reference>
<gene>
    <name evidence="1" type="ORF">CCACVL1_21320</name>
</gene>
<protein>
    <submittedName>
        <fullName evidence="1">Uncharacterized protein</fullName>
    </submittedName>
</protein>
<sequence length="158" mass="17712">MVLGNISRIKSSFLPSPNIQIIPRPSPNSSSQGLPPDLHNTFEMTPAMQELLKQALDLMQPQIRTLLSHLQPHFVLFNFFQHWLPKLCSQLGIKTLCFSVFPAISGAYLTVPARLQSGQVEPSVDDLKKPPLSFPQTSLTSLKAFHPGSRFVLYFQEL</sequence>
<dbReference type="OMA" id="EMTPAMQ"/>
<keyword evidence="2" id="KW-1185">Reference proteome</keyword>
<dbReference type="Proteomes" id="UP000188268">
    <property type="component" value="Unassembled WGS sequence"/>
</dbReference>
<dbReference type="SUPFAM" id="SSF53756">
    <property type="entry name" value="UDP-Glycosyltransferase/glycogen phosphorylase"/>
    <property type="match status" value="1"/>
</dbReference>
<dbReference type="Gene3D" id="3.40.50.2000">
    <property type="entry name" value="Glycogen Phosphorylase B"/>
    <property type="match status" value="1"/>
</dbReference>